<evidence type="ECO:0000313" key="2">
    <source>
        <dbReference type="EMBL" id="KAK9774389.1"/>
    </source>
</evidence>
<feature type="signal peptide" evidence="1">
    <location>
        <begin position="1"/>
        <end position="22"/>
    </location>
</feature>
<keyword evidence="3" id="KW-1185">Reference proteome</keyword>
<accession>A0ABR2XKU5</accession>
<dbReference type="Proteomes" id="UP001465668">
    <property type="component" value="Unassembled WGS sequence"/>
</dbReference>
<reference evidence="2 3" key="1">
    <citation type="submission" date="2024-02" db="EMBL/GenBank/DDBJ databases">
        <title>First draft genome assembly of two strains of Seiridium cardinale.</title>
        <authorList>
            <person name="Emiliani G."/>
            <person name="Scali E."/>
        </authorList>
    </citation>
    <scope>NUCLEOTIDE SEQUENCE [LARGE SCALE GENOMIC DNA]</scope>
    <source>
        <strain evidence="2 3">BM-138-000479</strain>
    </source>
</reference>
<organism evidence="2 3">
    <name type="scientific">Seiridium cardinale</name>
    <dbReference type="NCBI Taxonomy" id="138064"/>
    <lineage>
        <taxon>Eukaryota</taxon>
        <taxon>Fungi</taxon>
        <taxon>Dikarya</taxon>
        <taxon>Ascomycota</taxon>
        <taxon>Pezizomycotina</taxon>
        <taxon>Sordariomycetes</taxon>
        <taxon>Xylariomycetidae</taxon>
        <taxon>Amphisphaeriales</taxon>
        <taxon>Sporocadaceae</taxon>
        <taxon>Seiridium</taxon>
    </lineage>
</organism>
<sequence>MTTRTFVKFLSLATLLTGRVAADAFCENTKPGTCTLTLIGDFDPKESFGYDYSRYKIARVHDNNCHVIGERTKNDVVYQYLASITPFSIFSTLPWTTDVTFLIEVGDYNQIGMKYGGYEYTGHFDCAMTADVIKGNANNQNNTEADPALFAIYIQIIISTIFVDGAKTTGPEEKA</sequence>
<gene>
    <name evidence="2" type="ORF">SCAR479_08994</name>
</gene>
<proteinExistence type="predicted"/>
<evidence type="ECO:0000313" key="3">
    <source>
        <dbReference type="Proteomes" id="UP001465668"/>
    </source>
</evidence>
<protein>
    <submittedName>
        <fullName evidence="2">Uncharacterized protein</fullName>
    </submittedName>
</protein>
<keyword evidence="1" id="KW-0732">Signal</keyword>
<feature type="chain" id="PRO_5047325415" evidence="1">
    <location>
        <begin position="23"/>
        <end position="175"/>
    </location>
</feature>
<dbReference type="EMBL" id="JARVKM010000042">
    <property type="protein sequence ID" value="KAK9774389.1"/>
    <property type="molecule type" value="Genomic_DNA"/>
</dbReference>
<evidence type="ECO:0000256" key="1">
    <source>
        <dbReference type="SAM" id="SignalP"/>
    </source>
</evidence>
<name>A0ABR2XKU5_9PEZI</name>
<comment type="caution">
    <text evidence="2">The sequence shown here is derived from an EMBL/GenBank/DDBJ whole genome shotgun (WGS) entry which is preliminary data.</text>
</comment>